<accession>A0A7C2V914</accession>
<evidence type="ECO:0000313" key="1">
    <source>
        <dbReference type="EMBL" id="HEW45239.1"/>
    </source>
</evidence>
<dbReference type="EMBL" id="DSFP01000020">
    <property type="protein sequence ID" value="HEW45239.1"/>
    <property type="molecule type" value="Genomic_DNA"/>
</dbReference>
<reference evidence="1" key="1">
    <citation type="journal article" date="2020" name="mSystems">
        <title>Genome- and Community-Level Interaction Insights into Carbon Utilization and Element Cycling Functions of Hydrothermarchaeota in Hydrothermal Sediment.</title>
        <authorList>
            <person name="Zhou Z."/>
            <person name="Liu Y."/>
            <person name="Xu W."/>
            <person name="Pan J."/>
            <person name="Luo Z.H."/>
            <person name="Li M."/>
        </authorList>
    </citation>
    <scope>NUCLEOTIDE SEQUENCE [LARGE SCALE GENOMIC DNA]</scope>
    <source>
        <strain evidence="1">SpSt-132</strain>
    </source>
</reference>
<dbReference type="AlphaFoldDB" id="A0A7C2V914"/>
<comment type="caution">
    <text evidence="1">The sequence shown here is derived from an EMBL/GenBank/DDBJ whole genome shotgun (WGS) entry which is preliminary data.</text>
</comment>
<protein>
    <submittedName>
        <fullName evidence="1">Uncharacterized protein</fullName>
    </submittedName>
</protein>
<organism evidence="1">
    <name type="scientific">Hydrogenobacter sp</name>
    <dbReference type="NCBI Taxonomy" id="2152829"/>
    <lineage>
        <taxon>Bacteria</taxon>
        <taxon>Pseudomonadati</taxon>
        <taxon>Aquificota</taxon>
        <taxon>Aquificia</taxon>
        <taxon>Aquificales</taxon>
        <taxon>Aquificaceae</taxon>
        <taxon>Hydrogenobacter</taxon>
    </lineage>
</organism>
<gene>
    <name evidence="1" type="ORF">ENO47_01000</name>
</gene>
<name>A0A7C2V914_9AQUI</name>
<proteinExistence type="predicted"/>
<sequence>MKILLMEKNLILLSRIRSSLSGHEVRTGWDHQGEELVLINLEQFSPEIIKSLKEKGAKVIAYCGHKRLDLINLAKELGADLVVPNSQIINAAELISKV</sequence>